<dbReference type="Proteomes" id="UP000076512">
    <property type="component" value="Unassembled WGS sequence"/>
</dbReference>
<evidence type="ECO:0000313" key="2">
    <source>
        <dbReference type="EMBL" id="KZM70400.1"/>
    </source>
</evidence>
<feature type="domain" description="HTH cro/C1-type" evidence="1">
    <location>
        <begin position="2"/>
        <end position="45"/>
    </location>
</feature>
<accession>A0A164JH66</accession>
<dbReference type="SMART" id="SM00530">
    <property type="entry name" value="HTH_XRE"/>
    <property type="match status" value="1"/>
</dbReference>
<dbReference type="Gene3D" id="1.10.260.40">
    <property type="entry name" value="lambda repressor-like DNA-binding domains"/>
    <property type="match status" value="1"/>
</dbReference>
<gene>
    <name evidence="2" type="ORF">AWN90_03715</name>
</gene>
<sequence length="226" mass="25344">MLEERRAARGLSQRKAAEMIGLSHTSLRNIESGESVPRKRTCSKLDDMYGYLDGSVYNMYRYDQAPIERETPAPPPAPRLPTGEFPVLFPLQSMLELLEADGELGKLATGSGDERMLVLRQKIGRSVDRLLRAWVTAQVEGMRTAGHDDQFIKTLLAVHLARTPLADDPQDQDELTYLRWLLGYAGELSQEQQARYADLFATRTKGHADAVTRDETEQALRITSPA</sequence>
<dbReference type="PROSITE" id="PS50943">
    <property type="entry name" value="HTH_CROC1"/>
    <property type="match status" value="1"/>
</dbReference>
<dbReference type="CDD" id="cd00093">
    <property type="entry name" value="HTH_XRE"/>
    <property type="match status" value="1"/>
</dbReference>
<keyword evidence="3" id="KW-1185">Reference proteome</keyword>
<evidence type="ECO:0000313" key="3">
    <source>
        <dbReference type="Proteomes" id="UP000076512"/>
    </source>
</evidence>
<evidence type="ECO:0000259" key="1">
    <source>
        <dbReference type="PROSITE" id="PS50943"/>
    </source>
</evidence>
<dbReference type="GO" id="GO:0003677">
    <property type="term" value="F:DNA binding"/>
    <property type="evidence" value="ECO:0007669"/>
    <property type="project" value="InterPro"/>
</dbReference>
<protein>
    <recommendedName>
        <fullName evidence="1">HTH cro/C1-type domain-containing protein</fullName>
    </recommendedName>
</protein>
<organism evidence="2 3">
    <name type="scientific">Nocardia terpenica</name>
    <dbReference type="NCBI Taxonomy" id="455432"/>
    <lineage>
        <taxon>Bacteria</taxon>
        <taxon>Bacillati</taxon>
        <taxon>Actinomycetota</taxon>
        <taxon>Actinomycetes</taxon>
        <taxon>Mycobacteriales</taxon>
        <taxon>Nocardiaceae</taxon>
        <taxon>Nocardia</taxon>
    </lineage>
</organism>
<comment type="caution">
    <text evidence="2">The sequence shown here is derived from an EMBL/GenBank/DDBJ whole genome shotgun (WGS) entry which is preliminary data.</text>
</comment>
<dbReference type="InterPro" id="IPR001387">
    <property type="entry name" value="Cro/C1-type_HTH"/>
</dbReference>
<dbReference type="SUPFAM" id="SSF47413">
    <property type="entry name" value="lambda repressor-like DNA-binding domains"/>
    <property type="match status" value="1"/>
</dbReference>
<dbReference type="EMBL" id="LWGR01000015">
    <property type="protein sequence ID" value="KZM70400.1"/>
    <property type="molecule type" value="Genomic_DNA"/>
</dbReference>
<name>A0A164JH66_9NOCA</name>
<reference evidence="2 3" key="1">
    <citation type="submission" date="2016-04" db="EMBL/GenBank/DDBJ databases">
        <authorList>
            <person name="Evans L.H."/>
            <person name="Alamgir A."/>
            <person name="Owens N."/>
            <person name="Weber N.D."/>
            <person name="Virtaneva K."/>
            <person name="Barbian K."/>
            <person name="Babar A."/>
            <person name="Rosenke K."/>
        </authorList>
    </citation>
    <scope>NUCLEOTIDE SEQUENCE [LARGE SCALE GENOMIC DNA]</scope>
    <source>
        <strain evidence="2 3">IFM 0406</strain>
    </source>
</reference>
<proteinExistence type="predicted"/>
<dbReference type="Pfam" id="PF01381">
    <property type="entry name" value="HTH_3"/>
    <property type="match status" value="1"/>
</dbReference>
<dbReference type="InterPro" id="IPR010982">
    <property type="entry name" value="Lambda_DNA-bd_dom_sf"/>
</dbReference>
<dbReference type="AlphaFoldDB" id="A0A164JH66"/>